<sequence>MARSGTLITPSGYHRSWRALIAAKYSGVHVSQKAYIPGETDADPAFLEKFPPTTVPVFEGQDGTCLFDANAIAYYLGTDQLRGGPLEHLVTQWVNFADNAILPPVATWVYPCLGVTQYNKQNTEKAKSNLHAVLSYLNNFLRTVTFLVGDRISQADITVFTTLHPLFTHVLDEAGRKPYPHVVRWYTTIANQPHVSEVVGKTELCVKEAQFDAKKYAELHPKDAKPKAKPEAKKPAQENPQKPKQELAHEPEDEEDTPKPPSKNPFASLPDGNFDIDAFKRTYSNEDIEKVAIPYFWNHFDPETHSIWFCEYRYPEELGMIFMSCNLIGGMLQRLEKMNKYAFGSMCIFGEDKNSTISGVWFWRGTGLAFELHPDLQVDYESYTWRKLDPAADETKALVHDYFLQEFKDKPFNQGKIFKLLHCVLDMKYNIRSDAANFVGSGLLNKA</sequence>
<feature type="domain" description="EF-1-gamma C-terminal" evidence="9">
    <location>
        <begin position="262"/>
        <end position="419"/>
    </location>
</feature>
<feature type="domain" description="GST N-terminal" evidence="10">
    <location>
        <begin position="3"/>
        <end position="84"/>
    </location>
</feature>
<dbReference type="InterPro" id="IPR050802">
    <property type="entry name" value="EF-GSTs"/>
</dbReference>
<evidence type="ECO:0000256" key="1">
    <source>
        <dbReference type="ARBA" id="ARBA00002446"/>
    </source>
</evidence>
<feature type="region of interest" description="Disordered" evidence="8">
    <location>
        <begin position="217"/>
        <end position="273"/>
    </location>
</feature>
<dbReference type="Gene3D" id="3.40.30.10">
    <property type="entry name" value="Glutaredoxin"/>
    <property type="match status" value="1"/>
</dbReference>
<feature type="non-terminal residue" evidence="12">
    <location>
        <position position="447"/>
    </location>
</feature>
<dbReference type="InterPro" id="IPR036282">
    <property type="entry name" value="Glutathione-S-Trfase_C_sf"/>
</dbReference>
<organism evidence="12 13">
    <name type="scientific">Opisthorchis viverrini</name>
    <name type="common">Southeast Asian liver fluke</name>
    <dbReference type="NCBI Taxonomy" id="6198"/>
    <lineage>
        <taxon>Eukaryota</taxon>
        <taxon>Metazoa</taxon>
        <taxon>Spiralia</taxon>
        <taxon>Lophotrochozoa</taxon>
        <taxon>Platyhelminthes</taxon>
        <taxon>Trematoda</taxon>
        <taxon>Digenea</taxon>
        <taxon>Opisthorchiida</taxon>
        <taxon>Opisthorchiata</taxon>
        <taxon>Opisthorchiidae</taxon>
        <taxon>Opisthorchis</taxon>
    </lineage>
</organism>
<dbReference type="PANTHER" id="PTHR43986">
    <property type="entry name" value="ELONGATION FACTOR 1-GAMMA"/>
    <property type="match status" value="1"/>
</dbReference>
<evidence type="ECO:0000313" key="13">
    <source>
        <dbReference type="Proteomes" id="UP000243686"/>
    </source>
</evidence>
<evidence type="ECO:0000256" key="2">
    <source>
        <dbReference type="ARBA" id="ARBA00003701"/>
    </source>
</evidence>
<dbReference type="CDD" id="cd03044">
    <property type="entry name" value="GST_N_EF1Bgamma"/>
    <property type="match status" value="1"/>
</dbReference>
<dbReference type="Proteomes" id="UP000243686">
    <property type="component" value="Unassembled WGS sequence"/>
</dbReference>
<evidence type="ECO:0000259" key="9">
    <source>
        <dbReference type="PROSITE" id="PS50040"/>
    </source>
</evidence>
<dbReference type="InterPro" id="IPR004045">
    <property type="entry name" value="Glutathione_S-Trfase_N"/>
</dbReference>
<dbReference type="SMART" id="SM01183">
    <property type="entry name" value="EF1G"/>
    <property type="match status" value="1"/>
</dbReference>
<dbReference type="Pfam" id="PF02798">
    <property type="entry name" value="GST_N"/>
    <property type="match status" value="1"/>
</dbReference>
<dbReference type="GO" id="GO:0005737">
    <property type="term" value="C:cytoplasm"/>
    <property type="evidence" value="ECO:0007669"/>
    <property type="project" value="TreeGrafter"/>
</dbReference>
<dbReference type="SUPFAM" id="SSF47616">
    <property type="entry name" value="GST C-terminal domain-like"/>
    <property type="match status" value="1"/>
</dbReference>
<dbReference type="AlphaFoldDB" id="A0A1S8WT95"/>
<dbReference type="SUPFAM" id="SSF52833">
    <property type="entry name" value="Thioredoxin-like"/>
    <property type="match status" value="1"/>
</dbReference>
<keyword evidence="13" id="KW-1185">Reference proteome</keyword>
<dbReference type="FunFam" id="1.20.1050.10:FF:000006">
    <property type="entry name" value="Elongation factor 1 gamma"/>
    <property type="match status" value="1"/>
</dbReference>
<name>A0A1S8WT95_OPIVI</name>
<feature type="domain" description="GST C-terminal" evidence="11">
    <location>
        <begin position="83"/>
        <end position="216"/>
    </location>
</feature>
<evidence type="ECO:0000256" key="5">
    <source>
        <dbReference type="ARBA" id="ARBA00022768"/>
    </source>
</evidence>
<dbReference type="GO" id="GO:0003746">
    <property type="term" value="F:translation elongation factor activity"/>
    <property type="evidence" value="ECO:0007669"/>
    <property type="project" value="UniProtKB-UniRule"/>
</dbReference>
<dbReference type="FunFam" id="3.30.70.1010:FF:000001">
    <property type="entry name" value="Elongation factor 1-gamma 1"/>
    <property type="match status" value="1"/>
</dbReference>
<evidence type="ECO:0000313" key="12">
    <source>
        <dbReference type="EMBL" id="OON17605.1"/>
    </source>
</evidence>
<dbReference type="InterPro" id="IPR004046">
    <property type="entry name" value="GST_C"/>
</dbReference>
<evidence type="ECO:0000259" key="10">
    <source>
        <dbReference type="PROSITE" id="PS50404"/>
    </source>
</evidence>
<evidence type="ECO:0000256" key="6">
    <source>
        <dbReference type="ARBA" id="ARBA00022917"/>
    </source>
</evidence>
<feature type="compositionally biased region" description="Basic and acidic residues" evidence="8">
    <location>
        <begin position="217"/>
        <end position="250"/>
    </location>
</feature>
<dbReference type="CDD" id="cd03181">
    <property type="entry name" value="GST_C_EF1Bgamma_like"/>
    <property type="match status" value="1"/>
</dbReference>
<proteinExistence type="inferred from homology"/>
<evidence type="ECO:0000259" key="11">
    <source>
        <dbReference type="PROSITE" id="PS50405"/>
    </source>
</evidence>
<gene>
    <name evidence="12" type="ORF">X801_06555</name>
</gene>
<evidence type="ECO:0000256" key="7">
    <source>
        <dbReference type="PROSITE-ProRule" id="PRU00519"/>
    </source>
</evidence>
<dbReference type="PROSITE" id="PS50040">
    <property type="entry name" value="EF1G_C"/>
    <property type="match status" value="1"/>
</dbReference>
<dbReference type="Gene3D" id="1.20.1050.10">
    <property type="match status" value="1"/>
</dbReference>
<dbReference type="PROSITE" id="PS50405">
    <property type="entry name" value="GST_CTER"/>
    <property type="match status" value="1"/>
</dbReference>
<protein>
    <recommendedName>
        <fullName evidence="14">Glutathione transferase</fullName>
    </recommendedName>
</protein>
<comment type="function">
    <text evidence="1">GST isoenzymes appear to play a central role in the parasite detoxification system. Other functions are also suspected including a role in increasing the solubility of haematin in the parasite gut.</text>
</comment>
<evidence type="ECO:0000256" key="4">
    <source>
        <dbReference type="ARBA" id="ARBA00011738"/>
    </source>
</evidence>
<dbReference type="InterPro" id="IPR001662">
    <property type="entry name" value="EF1B_G_C"/>
</dbReference>
<dbReference type="GO" id="GO:0005634">
    <property type="term" value="C:nucleus"/>
    <property type="evidence" value="ECO:0007669"/>
    <property type="project" value="TreeGrafter"/>
</dbReference>
<dbReference type="Pfam" id="PF00647">
    <property type="entry name" value="EF1G"/>
    <property type="match status" value="1"/>
</dbReference>
<dbReference type="Gene3D" id="3.30.70.1010">
    <property type="entry name" value="Translation elongation factor EF1B, gamma chain, conserved domain"/>
    <property type="match status" value="1"/>
</dbReference>
<dbReference type="InterPro" id="IPR036433">
    <property type="entry name" value="EF1B_G_C_sf"/>
</dbReference>
<dbReference type="EMBL" id="KV895139">
    <property type="protein sequence ID" value="OON17605.1"/>
    <property type="molecule type" value="Genomic_DNA"/>
</dbReference>
<dbReference type="SUPFAM" id="SSF89942">
    <property type="entry name" value="eEF1-gamma domain"/>
    <property type="match status" value="1"/>
</dbReference>
<dbReference type="Pfam" id="PF00043">
    <property type="entry name" value="GST_C"/>
    <property type="match status" value="1"/>
</dbReference>
<dbReference type="InterPro" id="IPR010987">
    <property type="entry name" value="Glutathione-S-Trfase_C-like"/>
</dbReference>
<evidence type="ECO:0000256" key="3">
    <source>
        <dbReference type="ARBA" id="ARBA00005861"/>
    </source>
</evidence>
<accession>A0A1S8WT95</accession>
<keyword evidence="6 7" id="KW-0648">Protein biosynthesis</keyword>
<keyword evidence="5 7" id="KW-0251">Elongation factor</keyword>
<evidence type="ECO:0008006" key="14">
    <source>
        <dbReference type="Google" id="ProtNLM"/>
    </source>
</evidence>
<comment type="subunit">
    <text evidence="4">Homodimer.</text>
</comment>
<comment type="similarity">
    <text evidence="3">Belongs to the GST superfamily. Mu family.</text>
</comment>
<dbReference type="PROSITE" id="PS50404">
    <property type="entry name" value="GST_NTER"/>
    <property type="match status" value="1"/>
</dbReference>
<reference evidence="12 13" key="1">
    <citation type="submission" date="2015-03" db="EMBL/GenBank/DDBJ databases">
        <title>Draft genome of the nematode, Opisthorchis viverrini.</title>
        <authorList>
            <person name="Mitreva M."/>
        </authorList>
    </citation>
    <scope>NUCLEOTIDE SEQUENCE [LARGE SCALE GENOMIC DNA]</scope>
    <source>
        <strain evidence="12">Khon Kaen</strain>
    </source>
</reference>
<dbReference type="PANTHER" id="PTHR43986:SF1">
    <property type="entry name" value="ELONGATION FACTOR 1-GAMMA"/>
    <property type="match status" value="1"/>
</dbReference>
<evidence type="ECO:0000256" key="8">
    <source>
        <dbReference type="SAM" id="MobiDB-lite"/>
    </source>
</evidence>
<comment type="function">
    <text evidence="2">Conjugation of reduced glutathione to a wide number of exogenous and endogenous hydrophobic electrophiles.</text>
</comment>
<dbReference type="InterPro" id="IPR036249">
    <property type="entry name" value="Thioredoxin-like_sf"/>
</dbReference>